<dbReference type="Gene3D" id="3.10.450.50">
    <property type="match status" value="1"/>
</dbReference>
<dbReference type="RefSeq" id="WP_160731382.1">
    <property type="nucleotide sequence ID" value="NZ_WTYP01000002.1"/>
</dbReference>
<evidence type="ECO:0000313" key="2">
    <source>
        <dbReference type="EMBL" id="MXP48174.1"/>
    </source>
</evidence>
<dbReference type="Pfam" id="PF12680">
    <property type="entry name" value="SnoaL_2"/>
    <property type="match status" value="1"/>
</dbReference>
<gene>
    <name evidence="2" type="ORF">GRI43_12325</name>
</gene>
<comment type="caution">
    <text evidence="2">The sequence shown here is derived from an EMBL/GenBank/DDBJ whole genome shotgun (WGS) entry which is preliminary data.</text>
</comment>
<sequence length="126" mass="13139">MNNADIAKALFEAFAAGDAEAARQLCAEDMTGSQNGGPEMDLEAILHFALAVKNAAPDFRYEDAVRSATETGFVEEHRVLATFGGGAQLDLMVCVVADVEDGKITALREYFDTAAAAALGAALNPG</sequence>
<dbReference type="InterPro" id="IPR037401">
    <property type="entry name" value="SnoaL-like"/>
</dbReference>
<dbReference type="InterPro" id="IPR032710">
    <property type="entry name" value="NTF2-like_dom_sf"/>
</dbReference>
<dbReference type="OrthoDB" id="7207122at2"/>
<dbReference type="Proteomes" id="UP000471435">
    <property type="component" value="Unassembled WGS sequence"/>
</dbReference>
<evidence type="ECO:0000259" key="1">
    <source>
        <dbReference type="Pfam" id="PF12680"/>
    </source>
</evidence>
<organism evidence="2 3">
    <name type="scientific">Pontixanthobacter luteolus</name>
    <dbReference type="NCBI Taxonomy" id="295089"/>
    <lineage>
        <taxon>Bacteria</taxon>
        <taxon>Pseudomonadati</taxon>
        <taxon>Pseudomonadota</taxon>
        <taxon>Alphaproteobacteria</taxon>
        <taxon>Sphingomonadales</taxon>
        <taxon>Erythrobacteraceae</taxon>
        <taxon>Pontixanthobacter</taxon>
    </lineage>
</organism>
<reference evidence="2 3" key="1">
    <citation type="submission" date="2019-12" db="EMBL/GenBank/DDBJ databases">
        <title>Genomic-based taxomic classification of the family Erythrobacteraceae.</title>
        <authorList>
            <person name="Xu L."/>
        </authorList>
    </citation>
    <scope>NUCLEOTIDE SEQUENCE [LARGE SCALE GENOMIC DNA]</scope>
    <source>
        <strain evidence="2 3">SW-109</strain>
    </source>
</reference>
<dbReference type="SUPFAM" id="SSF54427">
    <property type="entry name" value="NTF2-like"/>
    <property type="match status" value="1"/>
</dbReference>
<protein>
    <submittedName>
        <fullName evidence="2">Nuclear transport factor 2 family protein</fullName>
    </submittedName>
</protein>
<dbReference type="AlphaFoldDB" id="A0A6I4V7A6"/>
<proteinExistence type="predicted"/>
<keyword evidence="3" id="KW-1185">Reference proteome</keyword>
<name>A0A6I4V7A6_9SPHN</name>
<feature type="domain" description="SnoaL-like" evidence="1">
    <location>
        <begin position="8"/>
        <end position="106"/>
    </location>
</feature>
<dbReference type="EMBL" id="WTYP01000002">
    <property type="protein sequence ID" value="MXP48174.1"/>
    <property type="molecule type" value="Genomic_DNA"/>
</dbReference>
<accession>A0A6I4V7A6</accession>
<evidence type="ECO:0000313" key="3">
    <source>
        <dbReference type="Proteomes" id="UP000471435"/>
    </source>
</evidence>